<evidence type="ECO:0000256" key="6">
    <source>
        <dbReference type="ARBA" id="ARBA00023136"/>
    </source>
</evidence>
<evidence type="ECO:0000256" key="3">
    <source>
        <dbReference type="ARBA" id="ARBA00022448"/>
    </source>
</evidence>
<name>A0A4V5N4W4_9PEZI</name>
<sequence>MGRADRPSTLILIRSRKIAFDVPTAKALNDLTTYSKPARYLGILPLMKALIVYQHSNLCYILAKLAKSIASFYRRLIMAIPESARMLESENTTEPEDGDVHHLYNEEASLDDHLHDHKGDVDFARTQKLLYISHFLSTWNSRAFEFGAFLFLANIFPQTLLPASVYAMSRALFAVLLSSATGYAVDRVAVGLSSLLLLSMQKLPSVKQSSSISLWLLCPLCLLAGMEKLGSVLNTIAVERDWVVVIANGDDDRLTKLNSQMRRIDLFCKLVAPLAISFLDVASTQLAIVATAGMSCISVPIEYLTIAKVYHTVPSLSDPKQVTAARQTHWLQSLLNTWLKGLSAYVRHPVFLPSFALALLYMTVLSFSGQMITYLLAIGVSSGAIGILRGIAALSELSATWLAPLLMARIGPIRAGIWFLNWELLCVILACIFFWLPIAEPTLLAAGTVSAVIASRVGLWGYDLSAQILVQDEIEPDMRGTFSSQEFALQNGFEMLAFLSTIIFSRPEQFKYPATISAVAVAVAGVLYAAFVRTRRGHLVHLSRCLDGAHRKKPGWTAITQDEGDEEHELPALGPV</sequence>
<dbReference type="AlphaFoldDB" id="A0A4V5N4W4"/>
<dbReference type="SUPFAM" id="SSF103473">
    <property type="entry name" value="MFS general substrate transporter"/>
    <property type="match status" value="1"/>
</dbReference>
<dbReference type="OrthoDB" id="648861at2759"/>
<comment type="function">
    <text evidence="7">May be involved in iron transport and iron homeostasis.</text>
</comment>
<evidence type="ECO:0000256" key="5">
    <source>
        <dbReference type="ARBA" id="ARBA00022989"/>
    </source>
</evidence>
<dbReference type="InterPro" id="IPR036259">
    <property type="entry name" value="MFS_trans_sf"/>
</dbReference>
<dbReference type="CDD" id="cd17480">
    <property type="entry name" value="MFS_SLC40A1_like"/>
    <property type="match status" value="1"/>
</dbReference>
<dbReference type="EMBL" id="NAJL01000017">
    <property type="protein sequence ID" value="TKA28749.1"/>
    <property type="molecule type" value="Genomic_DNA"/>
</dbReference>
<accession>A0A4V5N4W4</accession>
<comment type="caution">
    <text evidence="7">Lacks conserved residue(s) required for the propagation of feature annotation.</text>
</comment>
<feature type="transmembrane region" description="Helical" evidence="7">
    <location>
        <begin position="415"/>
        <end position="436"/>
    </location>
</feature>
<protein>
    <recommendedName>
        <fullName evidence="7">Solute carrier family 40 member</fullName>
    </recommendedName>
</protein>
<dbReference type="PANTHER" id="PTHR11660:SF57">
    <property type="entry name" value="SOLUTE CARRIER FAMILY 40 MEMBER"/>
    <property type="match status" value="1"/>
</dbReference>
<evidence type="ECO:0000256" key="2">
    <source>
        <dbReference type="ARBA" id="ARBA00006279"/>
    </source>
</evidence>
<feature type="transmembrane region" description="Helical" evidence="7">
    <location>
        <begin position="510"/>
        <end position="531"/>
    </location>
</feature>
<comment type="similarity">
    <text evidence="2 7">Belongs to the ferroportin (FP) (TC 2.A.100) family. SLC40A subfamily.</text>
</comment>
<dbReference type="Pfam" id="PF06963">
    <property type="entry name" value="FPN1"/>
    <property type="match status" value="1"/>
</dbReference>
<keyword evidence="4 7" id="KW-0812">Transmembrane</keyword>
<evidence type="ECO:0000313" key="8">
    <source>
        <dbReference type="EMBL" id="TKA28749.1"/>
    </source>
</evidence>
<comment type="caution">
    <text evidence="8">The sequence shown here is derived from an EMBL/GenBank/DDBJ whole genome shotgun (WGS) entry which is preliminary data.</text>
</comment>
<dbReference type="Proteomes" id="UP000308549">
    <property type="component" value="Unassembled WGS sequence"/>
</dbReference>
<keyword evidence="6 7" id="KW-0472">Membrane</keyword>
<evidence type="ECO:0000256" key="4">
    <source>
        <dbReference type="ARBA" id="ARBA00022692"/>
    </source>
</evidence>
<keyword evidence="3 7" id="KW-0813">Transport</keyword>
<dbReference type="GO" id="GO:0005381">
    <property type="term" value="F:iron ion transmembrane transporter activity"/>
    <property type="evidence" value="ECO:0007669"/>
    <property type="project" value="UniProtKB-UniRule"/>
</dbReference>
<keyword evidence="5 7" id="KW-1133">Transmembrane helix</keyword>
<dbReference type="PANTHER" id="PTHR11660">
    <property type="entry name" value="SOLUTE CARRIER FAMILY 40 MEMBER"/>
    <property type="match status" value="1"/>
</dbReference>
<dbReference type="GO" id="GO:0016020">
    <property type="term" value="C:membrane"/>
    <property type="evidence" value="ECO:0007669"/>
    <property type="project" value="UniProtKB-SubCell"/>
</dbReference>
<feature type="transmembrane region" description="Helical" evidence="7">
    <location>
        <begin position="374"/>
        <end position="394"/>
    </location>
</feature>
<organism evidence="8 9">
    <name type="scientific">Salinomyces thailandicus</name>
    <dbReference type="NCBI Taxonomy" id="706561"/>
    <lineage>
        <taxon>Eukaryota</taxon>
        <taxon>Fungi</taxon>
        <taxon>Dikarya</taxon>
        <taxon>Ascomycota</taxon>
        <taxon>Pezizomycotina</taxon>
        <taxon>Dothideomycetes</taxon>
        <taxon>Dothideomycetidae</taxon>
        <taxon>Mycosphaerellales</taxon>
        <taxon>Teratosphaeriaceae</taxon>
        <taxon>Salinomyces</taxon>
    </lineage>
</organism>
<reference evidence="8 9" key="1">
    <citation type="submission" date="2017-03" db="EMBL/GenBank/DDBJ databases">
        <title>Genomes of endolithic fungi from Antarctica.</title>
        <authorList>
            <person name="Coleine C."/>
            <person name="Masonjones S."/>
            <person name="Stajich J.E."/>
        </authorList>
    </citation>
    <scope>NUCLEOTIDE SEQUENCE [LARGE SCALE GENOMIC DNA]</scope>
    <source>
        <strain evidence="8 9">CCFEE 6315</strain>
    </source>
</reference>
<keyword evidence="7" id="KW-0406">Ion transport</keyword>
<feature type="transmembrane region" description="Helical" evidence="7">
    <location>
        <begin position="442"/>
        <end position="462"/>
    </location>
</feature>
<feature type="transmembrane region" description="Helical" evidence="7">
    <location>
        <begin position="350"/>
        <end position="368"/>
    </location>
</feature>
<gene>
    <name evidence="8" type="ORF">B0A50_03077</name>
</gene>
<proteinExistence type="inferred from homology"/>
<dbReference type="InterPro" id="IPR009716">
    <property type="entry name" value="Ferroportin-1"/>
</dbReference>
<keyword evidence="9" id="KW-1185">Reference proteome</keyword>
<evidence type="ECO:0000256" key="7">
    <source>
        <dbReference type="RuleBase" id="RU365065"/>
    </source>
</evidence>
<comment type="subcellular location">
    <subcellularLocation>
        <location evidence="1 7">Membrane</location>
        <topology evidence="1 7">Multi-pass membrane protein</topology>
    </subcellularLocation>
</comment>
<evidence type="ECO:0000256" key="1">
    <source>
        <dbReference type="ARBA" id="ARBA00004141"/>
    </source>
</evidence>
<evidence type="ECO:0000313" key="9">
    <source>
        <dbReference type="Proteomes" id="UP000308549"/>
    </source>
</evidence>